<organism evidence="2 3">
    <name type="scientific">Amborella trichopoda</name>
    <dbReference type="NCBI Taxonomy" id="13333"/>
    <lineage>
        <taxon>Eukaryota</taxon>
        <taxon>Viridiplantae</taxon>
        <taxon>Streptophyta</taxon>
        <taxon>Embryophyta</taxon>
        <taxon>Tracheophyta</taxon>
        <taxon>Spermatophyta</taxon>
        <taxon>Magnoliopsida</taxon>
        <taxon>Amborellales</taxon>
        <taxon>Amborellaceae</taxon>
        <taxon>Amborella</taxon>
    </lineage>
</organism>
<name>U5CT23_AMBTC</name>
<dbReference type="EMBL" id="KI392446">
    <property type="protein sequence ID" value="ERN16411.1"/>
    <property type="molecule type" value="Genomic_DNA"/>
</dbReference>
<accession>U5CT23</accession>
<dbReference type="AlphaFoldDB" id="U5CT23"/>
<reference evidence="3" key="1">
    <citation type="journal article" date="2013" name="Science">
        <title>The Amborella genome and the evolution of flowering plants.</title>
        <authorList>
            <consortium name="Amborella Genome Project"/>
        </authorList>
    </citation>
    <scope>NUCLEOTIDE SEQUENCE [LARGE SCALE GENOMIC DNA]</scope>
</reference>
<feature type="compositionally biased region" description="Basic and acidic residues" evidence="1">
    <location>
        <begin position="69"/>
        <end position="83"/>
    </location>
</feature>
<sequence>MIAEEELACERETKAVEANVKMDLKRNEAICDSSEEELEDTLPPQGEITELDSLRTLSIKGTQGEDQFEQIKKDDSKEHEDCGRQLPMQDRVSSFAAQGLLDRGHWGGGLSFTGWLPRIPEGINEEEDDDSLESAEMGRGRD</sequence>
<proteinExistence type="predicted"/>
<evidence type="ECO:0000256" key="1">
    <source>
        <dbReference type="SAM" id="MobiDB-lite"/>
    </source>
</evidence>
<dbReference type="Proteomes" id="UP000017836">
    <property type="component" value="Unassembled WGS sequence"/>
</dbReference>
<feature type="region of interest" description="Disordered" evidence="1">
    <location>
        <begin position="114"/>
        <end position="142"/>
    </location>
</feature>
<feature type="compositionally biased region" description="Acidic residues" evidence="1">
    <location>
        <begin position="123"/>
        <end position="133"/>
    </location>
</feature>
<dbReference type="Gramene" id="ERN16411">
    <property type="protein sequence ID" value="ERN16411"/>
    <property type="gene ID" value="AMTR_s00052p00149190"/>
</dbReference>
<protein>
    <submittedName>
        <fullName evidence="2">Uncharacterized protein</fullName>
    </submittedName>
</protein>
<evidence type="ECO:0000313" key="2">
    <source>
        <dbReference type="EMBL" id="ERN16411.1"/>
    </source>
</evidence>
<feature type="region of interest" description="Disordered" evidence="1">
    <location>
        <begin position="62"/>
        <end position="83"/>
    </location>
</feature>
<evidence type="ECO:0000313" key="3">
    <source>
        <dbReference type="Proteomes" id="UP000017836"/>
    </source>
</evidence>
<keyword evidence="3" id="KW-1185">Reference proteome</keyword>
<dbReference type="HOGENOM" id="CLU_1818410_0_0_1"/>
<gene>
    <name evidence="2" type="ORF">AMTR_s00052p00149190</name>
</gene>